<feature type="transmembrane region" description="Helical" evidence="5">
    <location>
        <begin position="169"/>
        <end position="190"/>
    </location>
</feature>
<dbReference type="InterPro" id="IPR009908">
    <property type="entry name" value="Methylamine_util_MauE"/>
</dbReference>
<sequence>MFDRISSFLMPLAQTIAQSMGGNSCSMQILDLIRMVLFTLLMISAIFKWASMKSFHRTLMSLNLPYPLVRLGAWLIPLFELLIGIGYLSQSTLLGSVIAFICLSLGFLWATYTGQKTGVRCQCFGNLSNERFGLISYIRILLLITLNSVLLANIADITTYVAFDNIHEIAATAFLSLSFLLVLSLFSIQLEYYKRKSEM</sequence>
<accession>A0ABS6FPK6</accession>
<keyword evidence="2 5" id="KW-0812">Transmembrane</keyword>
<keyword evidence="4 5" id="KW-0472">Membrane</keyword>
<comment type="subcellular location">
    <subcellularLocation>
        <location evidence="1">Membrane</location>
        <topology evidence="1">Multi-pass membrane protein</topology>
    </subcellularLocation>
</comment>
<comment type="caution">
    <text evidence="7">The sequence shown here is derived from an EMBL/GenBank/DDBJ whole genome shotgun (WGS) entry which is preliminary data.</text>
</comment>
<feature type="transmembrane region" description="Helical" evidence="5">
    <location>
        <begin position="140"/>
        <end position="163"/>
    </location>
</feature>
<evidence type="ECO:0000256" key="4">
    <source>
        <dbReference type="ARBA" id="ARBA00023136"/>
    </source>
</evidence>
<evidence type="ECO:0000256" key="3">
    <source>
        <dbReference type="ARBA" id="ARBA00022989"/>
    </source>
</evidence>
<gene>
    <name evidence="7" type="ORF">KQJ23_09790</name>
</gene>
<dbReference type="Proteomes" id="UP000743001">
    <property type="component" value="Unassembled WGS sequence"/>
</dbReference>
<organism evidence="7 8">
    <name type="scientific">Paenibacillus brevis</name>
    <dbReference type="NCBI Taxonomy" id="2841508"/>
    <lineage>
        <taxon>Bacteria</taxon>
        <taxon>Bacillati</taxon>
        <taxon>Bacillota</taxon>
        <taxon>Bacilli</taxon>
        <taxon>Bacillales</taxon>
        <taxon>Paenibacillaceae</taxon>
        <taxon>Paenibacillus</taxon>
    </lineage>
</organism>
<evidence type="ECO:0000256" key="1">
    <source>
        <dbReference type="ARBA" id="ARBA00004141"/>
    </source>
</evidence>
<evidence type="ECO:0000256" key="2">
    <source>
        <dbReference type="ARBA" id="ARBA00022692"/>
    </source>
</evidence>
<evidence type="ECO:0000256" key="5">
    <source>
        <dbReference type="SAM" id="Phobius"/>
    </source>
</evidence>
<proteinExistence type="predicted"/>
<keyword evidence="8" id="KW-1185">Reference proteome</keyword>
<feature type="transmembrane region" description="Helical" evidence="5">
    <location>
        <begin position="27"/>
        <end position="47"/>
    </location>
</feature>
<protein>
    <recommendedName>
        <fullName evidence="6">Methylamine utilisation protein MauE domain-containing protein</fullName>
    </recommendedName>
</protein>
<dbReference type="Pfam" id="PF07291">
    <property type="entry name" value="MauE"/>
    <property type="match status" value="1"/>
</dbReference>
<feature type="transmembrane region" description="Helical" evidence="5">
    <location>
        <begin position="68"/>
        <end position="87"/>
    </location>
</feature>
<evidence type="ECO:0000259" key="6">
    <source>
        <dbReference type="Pfam" id="PF07291"/>
    </source>
</evidence>
<evidence type="ECO:0000313" key="8">
    <source>
        <dbReference type="Proteomes" id="UP000743001"/>
    </source>
</evidence>
<evidence type="ECO:0000313" key="7">
    <source>
        <dbReference type="EMBL" id="MBU5672113.1"/>
    </source>
</evidence>
<reference evidence="7 8" key="1">
    <citation type="submission" date="2021-06" db="EMBL/GenBank/DDBJ databases">
        <authorList>
            <person name="Sun Q."/>
            <person name="Li D."/>
        </authorList>
    </citation>
    <scope>NUCLEOTIDE SEQUENCE [LARGE SCALE GENOMIC DNA]</scope>
    <source>
        <strain evidence="7 8">MSJ-6</strain>
    </source>
</reference>
<feature type="transmembrane region" description="Helical" evidence="5">
    <location>
        <begin position="93"/>
        <end position="112"/>
    </location>
</feature>
<keyword evidence="3 5" id="KW-1133">Transmembrane helix</keyword>
<name>A0ABS6FPK6_9BACL</name>
<dbReference type="RefSeq" id="WP_216478654.1">
    <property type="nucleotide sequence ID" value="NZ_JAHLQJ010000007.1"/>
</dbReference>
<dbReference type="EMBL" id="JAHLQJ010000007">
    <property type="protein sequence ID" value="MBU5672113.1"/>
    <property type="molecule type" value="Genomic_DNA"/>
</dbReference>
<feature type="domain" description="Methylamine utilisation protein MauE" evidence="6">
    <location>
        <begin position="29"/>
        <end position="151"/>
    </location>
</feature>